<protein>
    <recommendedName>
        <fullName evidence="1">Enolase C-terminal domain-containing protein</fullName>
    </recommendedName>
</protein>
<keyword evidence="3" id="KW-1185">Reference proteome</keyword>
<gene>
    <name evidence="2" type="ORF">FRUB_09690</name>
</gene>
<evidence type="ECO:0000313" key="2">
    <source>
        <dbReference type="EMBL" id="OWK34848.1"/>
    </source>
</evidence>
<reference evidence="3" key="1">
    <citation type="submission" date="2017-06" db="EMBL/GenBank/DDBJ databases">
        <title>Genome analysis of Fimbriiglobus ruber SP5, the first member of the order Planctomycetales with confirmed chitinolytic capability.</title>
        <authorList>
            <person name="Ravin N.V."/>
            <person name="Rakitin A.L."/>
            <person name="Ivanova A.A."/>
            <person name="Beletsky A.V."/>
            <person name="Kulichevskaya I.S."/>
            <person name="Mardanov A.V."/>
            <person name="Dedysh S.N."/>
        </authorList>
    </citation>
    <scope>NUCLEOTIDE SEQUENCE [LARGE SCALE GENOMIC DNA]</scope>
    <source>
        <strain evidence="3">SP5</strain>
    </source>
</reference>
<dbReference type="AlphaFoldDB" id="A0A225D8J2"/>
<dbReference type="EMBL" id="NIDE01000019">
    <property type="protein sequence ID" value="OWK34848.1"/>
    <property type="molecule type" value="Genomic_DNA"/>
</dbReference>
<dbReference type="SUPFAM" id="SSF51604">
    <property type="entry name" value="Enolase C-terminal domain-like"/>
    <property type="match status" value="1"/>
</dbReference>
<accession>A0A225D8J2</accession>
<dbReference type="Gene3D" id="3.20.20.120">
    <property type="entry name" value="Enolase-like C-terminal domain"/>
    <property type="match status" value="1"/>
</dbReference>
<proteinExistence type="predicted"/>
<dbReference type="InterPro" id="IPR029065">
    <property type="entry name" value="Enolase_C-like"/>
</dbReference>
<dbReference type="Proteomes" id="UP000214646">
    <property type="component" value="Unassembled WGS sequence"/>
</dbReference>
<organism evidence="2 3">
    <name type="scientific">Fimbriiglobus ruber</name>
    <dbReference type="NCBI Taxonomy" id="1908690"/>
    <lineage>
        <taxon>Bacteria</taxon>
        <taxon>Pseudomonadati</taxon>
        <taxon>Planctomycetota</taxon>
        <taxon>Planctomycetia</taxon>
        <taxon>Gemmatales</taxon>
        <taxon>Gemmataceae</taxon>
        <taxon>Fimbriiglobus</taxon>
    </lineage>
</organism>
<dbReference type="InterPro" id="IPR036849">
    <property type="entry name" value="Enolase-like_C_sf"/>
</dbReference>
<evidence type="ECO:0000259" key="1">
    <source>
        <dbReference type="Pfam" id="PF13378"/>
    </source>
</evidence>
<name>A0A225D8J2_9BACT</name>
<evidence type="ECO:0000313" key="3">
    <source>
        <dbReference type="Proteomes" id="UP000214646"/>
    </source>
</evidence>
<dbReference type="Pfam" id="PF13378">
    <property type="entry name" value="MR_MLE_C"/>
    <property type="match status" value="1"/>
</dbReference>
<feature type="domain" description="Enolase C-terminal" evidence="1">
    <location>
        <begin position="246"/>
        <end position="471"/>
    </location>
</feature>
<comment type="caution">
    <text evidence="2">The sequence shown here is derived from an EMBL/GenBank/DDBJ whole genome shotgun (WGS) entry which is preliminary data.</text>
</comment>
<sequence length="472" mass="51257">MPAARVHSILPPETLYTPAAGPPMKSTDVRIKDIAQNYEDHLYRSPIKFGGVALDRVTILNVEMTVETTGGKVARGFGSMPLGNVWAWPTRALTYEQTLGGMKYAASRLLNSYSATGPGHPIDITHELEPQFTSIGTDFSKGHQLADAMPLLATMVSASPFDAALHDAYGKAHGLNCYKTYGPAFVSHDLAHYLGAEFAGEYLDRYVSPEPKPRMPLYHLVGALDPLTDADVTTRLTDGLPNTLGEWIAANGLTHLKIKLNGDDLGWDVSRVIGVNRVAEEAQAQRGVATWFYSLDFNERCQNVAYLVEFLKRLRELAPAGYDRVQYVEQPTARDLKANRQNVMHEAAKLKPVVIDESLIDLESLQLAREMGYTGVAFKACKGQTQTLLLAAAAQKYGLFRCVQDLSCPGASLIHSAGIAAHVPGVAAIECNSRQYCPAANAPWDARFPGVFTIRDGTMNTAILNGPGLGAV</sequence>